<protein>
    <recommendedName>
        <fullName evidence="4">C-type lectin domain-containing protein</fullName>
    </recommendedName>
</protein>
<reference evidence="5" key="3">
    <citation type="submission" date="2025-09" db="UniProtKB">
        <authorList>
            <consortium name="Ensembl"/>
        </authorList>
    </citation>
    <scope>IDENTIFICATION</scope>
</reference>
<dbReference type="InterPro" id="IPR016186">
    <property type="entry name" value="C-type_lectin-like/link_sf"/>
</dbReference>
<reference evidence="5" key="2">
    <citation type="submission" date="2025-08" db="UniProtKB">
        <authorList>
            <consortium name="Ensembl"/>
        </authorList>
    </citation>
    <scope>IDENTIFICATION</scope>
</reference>
<keyword evidence="3" id="KW-0472">Membrane</keyword>
<keyword evidence="2" id="KW-0430">Lectin</keyword>
<dbReference type="Ensembl" id="ENSAPLT00000033881.1">
    <property type="protein sequence ID" value="ENSAPLP00000021583.1"/>
    <property type="gene ID" value="ENSAPLG00000017975.1"/>
</dbReference>
<keyword evidence="3" id="KW-0812">Transmembrane</keyword>
<dbReference type="SUPFAM" id="SSF56436">
    <property type="entry name" value="C-type lectin-like"/>
    <property type="match status" value="1"/>
</dbReference>
<accession>A0A493T7B0</accession>
<organism evidence="5 6">
    <name type="scientific">Anas platyrhynchos platyrhynchos</name>
    <name type="common">Northern mallard</name>
    <dbReference type="NCBI Taxonomy" id="8840"/>
    <lineage>
        <taxon>Eukaryota</taxon>
        <taxon>Metazoa</taxon>
        <taxon>Chordata</taxon>
        <taxon>Craniata</taxon>
        <taxon>Vertebrata</taxon>
        <taxon>Euteleostomi</taxon>
        <taxon>Archelosauria</taxon>
        <taxon>Archosauria</taxon>
        <taxon>Dinosauria</taxon>
        <taxon>Saurischia</taxon>
        <taxon>Theropoda</taxon>
        <taxon>Coelurosauria</taxon>
        <taxon>Aves</taxon>
        <taxon>Neognathae</taxon>
        <taxon>Galloanserae</taxon>
        <taxon>Anseriformes</taxon>
        <taxon>Anatidae</taxon>
        <taxon>Anatinae</taxon>
        <taxon>Anas</taxon>
    </lineage>
</organism>
<dbReference type="Pfam" id="PF00059">
    <property type="entry name" value="Lectin_C"/>
    <property type="match status" value="1"/>
</dbReference>
<sequence>MQRLPGDVVTPGTLLWVGKLTMAGEIIYTDLRQPREGSSPVERRHTPAVCPRWHRVFLKLSGLGYLVLLVLVAVLSVQVFQKTPTPPNALQNKSEAGGRSRMEMCVIPSLLRYFCRWNGSSGHGGCKLCPQSWQLLGDQCYQVSKSTGTWMEGRKDCESRGSHLAVLRNPTDMEHLSEIIRWDKLTVWIGLKASNYIWKWVDNSSFDATTFGSLQSVENGCVTFVGNWLEDDGCESNHKWVCQTEPFHLLSKTAGDGELCSTHPEMPSLQYACC</sequence>
<dbReference type="AlphaFoldDB" id="A0A493T7B0"/>
<evidence type="ECO:0000259" key="4">
    <source>
        <dbReference type="PROSITE" id="PS50041"/>
    </source>
</evidence>
<dbReference type="GO" id="GO:0005886">
    <property type="term" value="C:plasma membrane"/>
    <property type="evidence" value="ECO:0007669"/>
    <property type="project" value="TreeGrafter"/>
</dbReference>
<feature type="domain" description="C-type lectin" evidence="4">
    <location>
        <begin position="136"/>
        <end position="243"/>
    </location>
</feature>
<dbReference type="SMART" id="SM00034">
    <property type="entry name" value="CLECT"/>
    <property type="match status" value="1"/>
</dbReference>
<proteinExistence type="predicted"/>
<dbReference type="CDD" id="cd03593">
    <property type="entry name" value="CLECT_NK_receptors_like"/>
    <property type="match status" value="1"/>
</dbReference>
<dbReference type="STRING" id="8840.ENSAPLP00000021583"/>
<dbReference type="PANTHER" id="PTHR46746">
    <property type="entry name" value="KILLER CELL LECTIN-LIKE RECEPTOR SUBFAMILY F MEMBER 2"/>
    <property type="match status" value="1"/>
</dbReference>
<dbReference type="InterPro" id="IPR001304">
    <property type="entry name" value="C-type_lectin-like"/>
</dbReference>
<comment type="subcellular location">
    <subcellularLocation>
        <location evidence="1">Membrane</location>
        <topology evidence="1">Single-pass membrane protein</topology>
    </subcellularLocation>
</comment>
<name>A0A493T7B0_ANAPP</name>
<feature type="transmembrane region" description="Helical" evidence="3">
    <location>
        <begin position="62"/>
        <end position="80"/>
    </location>
</feature>
<dbReference type="Gene3D" id="3.10.100.10">
    <property type="entry name" value="Mannose-Binding Protein A, subunit A"/>
    <property type="match status" value="1"/>
</dbReference>
<reference evidence="6" key="1">
    <citation type="submission" date="2017-10" db="EMBL/GenBank/DDBJ databases">
        <title>A new Pekin duck reference genome.</title>
        <authorList>
            <person name="Hou Z.-C."/>
            <person name="Zhou Z.-K."/>
            <person name="Zhu F."/>
            <person name="Hou S.-S."/>
        </authorList>
    </citation>
    <scope>NUCLEOTIDE SEQUENCE [LARGE SCALE GENOMIC DNA]</scope>
</reference>
<dbReference type="GO" id="GO:0030246">
    <property type="term" value="F:carbohydrate binding"/>
    <property type="evidence" value="ECO:0007669"/>
    <property type="project" value="UniProtKB-KW"/>
</dbReference>
<evidence type="ECO:0000256" key="1">
    <source>
        <dbReference type="ARBA" id="ARBA00004167"/>
    </source>
</evidence>
<dbReference type="PANTHER" id="PTHR46746:SF3">
    <property type="entry name" value="C-TYPE LECTIN DOMAIN-CONTAINING PROTEIN-RELATED"/>
    <property type="match status" value="1"/>
</dbReference>
<dbReference type="InterPro" id="IPR051379">
    <property type="entry name" value="C-type_Lectin_Receptor_IMM"/>
</dbReference>
<dbReference type="GeneTree" id="ENSGT00940000154685"/>
<evidence type="ECO:0000256" key="3">
    <source>
        <dbReference type="SAM" id="Phobius"/>
    </source>
</evidence>
<evidence type="ECO:0000313" key="5">
    <source>
        <dbReference type="Ensembl" id="ENSAPLP00000021583.1"/>
    </source>
</evidence>
<evidence type="ECO:0000313" key="6">
    <source>
        <dbReference type="Proteomes" id="UP000016666"/>
    </source>
</evidence>
<keyword evidence="3" id="KW-1133">Transmembrane helix</keyword>
<dbReference type="OMA" id="PQNPEEM"/>
<dbReference type="PROSITE" id="PS50041">
    <property type="entry name" value="C_TYPE_LECTIN_2"/>
    <property type="match status" value="1"/>
</dbReference>
<dbReference type="InterPro" id="IPR033992">
    <property type="entry name" value="NKR-like_CTLD"/>
</dbReference>
<dbReference type="Proteomes" id="UP000016666">
    <property type="component" value="Unassembled WGS sequence"/>
</dbReference>
<keyword evidence="6" id="KW-1185">Reference proteome</keyword>
<dbReference type="InterPro" id="IPR016187">
    <property type="entry name" value="CTDL_fold"/>
</dbReference>
<evidence type="ECO:0000256" key="2">
    <source>
        <dbReference type="ARBA" id="ARBA00022734"/>
    </source>
</evidence>